<evidence type="ECO:0000256" key="2">
    <source>
        <dbReference type="ARBA" id="ARBA00003213"/>
    </source>
</evidence>
<evidence type="ECO:0000256" key="11">
    <source>
        <dbReference type="RuleBase" id="RU003783"/>
    </source>
</evidence>
<evidence type="ECO:0000256" key="8">
    <source>
        <dbReference type="ARBA" id="ARBA00022842"/>
    </source>
</evidence>
<comment type="function">
    <text evidence="2 10 12">Catalyzes the transfer of a dimethylallyl group onto the adenine at position 37 in tRNAs that read codons beginning with uridine, leading to the formation of N6-(dimethylallyl)adenosine (i(6)A).</text>
</comment>
<dbReference type="InterPro" id="IPR018022">
    <property type="entry name" value="IPT"/>
</dbReference>
<dbReference type="GO" id="GO:0052381">
    <property type="term" value="F:tRNA dimethylallyltransferase activity"/>
    <property type="evidence" value="ECO:0007669"/>
    <property type="project" value="UniProtKB-UniRule"/>
</dbReference>
<evidence type="ECO:0000256" key="1">
    <source>
        <dbReference type="ARBA" id="ARBA00001946"/>
    </source>
</evidence>
<comment type="cofactor">
    <cofactor evidence="1 10">
        <name>Mg(2+)</name>
        <dbReference type="ChEBI" id="CHEBI:18420"/>
    </cofactor>
</comment>
<evidence type="ECO:0000256" key="7">
    <source>
        <dbReference type="ARBA" id="ARBA00022840"/>
    </source>
</evidence>
<dbReference type="PANTHER" id="PTHR11088">
    <property type="entry name" value="TRNA DIMETHYLALLYLTRANSFERASE"/>
    <property type="match status" value="1"/>
</dbReference>
<comment type="caution">
    <text evidence="14">The sequence shown here is derived from an EMBL/GenBank/DDBJ whole genome shotgun (WGS) entry which is preliminary data.</text>
</comment>
<accession>A0A1G2CDX4</accession>
<feature type="site" description="Interaction with substrate tRNA" evidence="10">
    <location>
        <position position="110"/>
    </location>
</feature>
<dbReference type="Pfam" id="PF01715">
    <property type="entry name" value="IPPT"/>
    <property type="match status" value="1"/>
</dbReference>
<name>A0A1G2CDX4_9BACT</name>
<dbReference type="InterPro" id="IPR039657">
    <property type="entry name" value="Dimethylallyltransferase"/>
</dbReference>
<dbReference type="STRING" id="1798649.A3B13_00940"/>
<evidence type="ECO:0000256" key="5">
    <source>
        <dbReference type="ARBA" id="ARBA00022694"/>
    </source>
</evidence>
<sequence length="338" mass="38551">MQNYLPKIIAIVGPTASGKTDLAIKLAKKLNGEIISADSRQVYKGMNIGTAKAKLRANGKLQIANGIPHYLINIKKPNENYTVAEFKKDAIDAVNKIIKRGKVPILAGGTGLYVKAVTENLEIPEVKPDMALRKKLEKRIEREGLDALYRELIKQDPEAAYIVDGKNPRRVIRALEIAISTKKPFSAQRKKGKKLFDTLKIGLKLPDYELKKRIEVRAGAMIKKGLVDEVKKLVKKYGERQVAFDAIGYREIINFLLAEKTRMDADKNADKRRLDIGVNQRSNLRESAHDLEEVMEEIKRNTTSFAKRQMTWFRKDKEIKWVRKEKEALRLVKKFLSE</sequence>
<keyword evidence="6 10" id="KW-0547">Nucleotide-binding</keyword>
<dbReference type="NCBIfam" id="TIGR00174">
    <property type="entry name" value="miaA"/>
    <property type="match status" value="1"/>
</dbReference>
<comment type="caution">
    <text evidence="10">Lacks conserved residue(s) required for the propagation of feature annotation.</text>
</comment>
<comment type="similarity">
    <text evidence="3 10 13">Belongs to the IPP transferase family.</text>
</comment>
<organism evidence="14 15">
    <name type="scientific">Candidatus Liptonbacteria bacterium RIFCSPLOWO2_01_FULL_45_15</name>
    <dbReference type="NCBI Taxonomy" id="1798649"/>
    <lineage>
        <taxon>Bacteria</taxon>
        <taxon>Candidatus Liptoniibacteriota</taxon>
    </lineage>
</organism>
<keyword evidence="8 10" id="KW-0460">Magnesium</keyword>
<feature type="binding site" evidence="10">
    <location>
        <begin position="13"/>
        <end position="20"/>
    </location>
    <ligand>
        <name>ATP</name>
        <dbReference type="ChEBI" id="CHEBI:30616"/>
    </ligand>
</feature>
<dbReference type="AlphaFoldDB" id="A0A1G2CDX4"/>
<dbReference type="HAMAP" id="MF_00185">
    <property type="entry name" value="IPP_trans"/>
    <property type="match status" value="1"/>
</dbReference>
<keyword evidence="5 10" id="KW-0819">tRNA processing</keyword>
<dbReference type="Gene3D" id="3.40.50.300">
    <property type="entry name" value="P-loop containing nucleotide triphosphate hydrolases"/>
    <property type="match status" value="1"/>
</dbReference>
<reference evidence="14 15" key="1">
    <citation type="journal article" date="2016" name="Nat. Commun.">
        <title>Thousands of microbial genomes shed light on interconnected biogeochemical processes in an aquifer system.</title>
        <authorList>
            <person name="Anantharaman K."/>
            <person name="Brown C.T."/>
            <person name="Hug L.A."/>
            <person name="Sharon I."/>
            <person name="Castelle C.J."/>
            <person name="Probst A.J."/>
            <person name="Thomas B.C."/>
            <person name="Singh A."/>
            <person name="Wilkins M.J."/>
            <person name="Karaoz U."/>
            <person name="Brodie E.L."/>
            <person name="Williams K.H."/>
            <person name="Hubbard S.S."/>
            <person name="Banfield J.F."/>
        </authorList>
    </citation>
    <scope>NUCLEOTIDE SEQUENCE [LARGE SCALE GENOMIC DNA]</scope>
</reference>
<dbReference type="GO" id="GO:0006400">
    <property type="term" value="P:tRNA modification"/>
    <property type="evidence" value="ECO:0007669"/>
    <property type="project" value="TreeGrafter"/>
</dbReference>
<gene>
    <name evidence="10" type="primary">miaA</name>
    <name evidence="14" type="ORF">A3B13_00940</name>
</gene>
<protein>
    <recommendedName>
        <fullName evidence="10">tRNA dimethylallyltransferase</fullName>
        <ecNumber evidence="10">2.5.1.75</ecNumber>
    </recommendedName>
    <alternativeName>
        <fullName evidence="10">Dimethylallyl diphosphate:tRNA dimethylallyltransferase</fullName>
        <shortName evidence="10">DMAPP:tRNA dimethylallyltransferase</shortName>
        <shortName evidence="10">DMATase</shortName>
    </alternativeName>
    <alternativeName>
        <fullName evidence="10">Isopentenyl-diphosphate:tRNA isopentenyltransferase</fullName>
        <shortName evidence="10">IPP transferase</shortName>
        <shortName evidence="10">IPPT</shortName>
        <shortName evidence="10">IPTase</shortName>
    </alternativeName>
</protein>
<dbReference type="GO" id="GO:0005524">
    <property type="term" value="F:ATP binding"/>
    <property type="evidence" value="ECO:0007669"/>
    <property type="project" value="UniProtKB-UniRule"/>
</dbReference>
<evidence type="ECO:0000256" key="9">
    <source>
        <dbReference type="ARBA" id="ARBA00049563"/>
    </source>
</evidence>
<dbReference type="InterPro" id="IPR027417">
    <property type="entry name" value="P-loop_NTPase"/>
</dbReference>
<dbReference type="SUPFAM" id="SSF52540">
    <property type="entry name" value="P-loop containing nucleoside triphosphate hydrolases"/>
    <property type="match status" value="2"/>
</dbReference>
<dbReference type="Gene3D" id="1.10.20.140">
    <property type="match status" value="1"/>
</dbReference>
<proteinExistence type="inferred from homology"/>
<evidence type="ECO:0000256" key="12">
    <source>
        <dbReference type="RuleBase" id="RU003784"/>
    </source>
</evidence>
<comment type="catalytic activity">
    <reaction evidence="9 10 11">
        <text>adenosine(37) in tRNA + dimethylallyl diphosphate = N(6)-dimethylallyladenosine(37) in tRNA + diphosphate</text>
        <dbReference type="Rhea" id="RHEA:26482"/>
        <dbReference type="Rhea" id="RHEA-COMP:10162"/>
        <dbReference type="Rhea" id="RHEA-COMP:10375"/>
        <dbReference type="ChEBI" id="CHEBI:33019"/>
        <dbReference type="ChEBI" id="CHEBI:57623"/>
        <dbReference type="ChEBI" id="CHEBI:74411"/>
        <dbReference type="ChEBI" id="CHEBI:74415"/>
        <dbReference type="EC" id="2.5.1.75"/>
    </reaction>
</comment>
<keyword evidence="7 10" id="KW-0067">ATP-binding</keyword>
<feature type="binding site" evidence="10">
    <location>
        <begin position="15"/>
        <end position="20"/>
    </location>
    <ligand>
        <name>substrate</name>
    </ligand>
</feature>
<evidence type="ECO:0000313" key="15">
    <source>
        <dbReference type="Proteomes" id="UP000176287"/>
    </source>
</evidence>
<evidence type="ECO:0000256" key="4">
    <source>
        <dbReference type="ARBA" id="ARBA00022679"/>
    </source>
</evidence>
<dbReference type="EC" id="2.5.1.75" evidence="10"/>
<feature type="region of interest" description="Interaction with substrate tRNA" evidence="10">
    <location>
        <begin position="38"/>
        <end position="41"/>
    </location>
</feature>
<evidence type="ECO:0000256" key="13">
    <source>
        <dbReference type="RuleBase" id="RU003785"/>
    </source>
</evidence>
<keyword evidence="4 10" id="KW-0808">Transferase</keyword>
<dbReference type="PANTHER" id="PTHR11088:SF60">
    <property type="entry name" value="TRNA DIMETHYLALLYLTRANSFERASE"/>
    <property type="match status" value="1"/>
</dbReference>
<dbReference type="EMBL" id="MHKZ01000051">
    <property type="protein sequence ID" value="OGY98860.1"/>
    <property type="molecule type" value="Genomic_DNA"/>
</dbReference>
<evidence type="ECO:0000256" key="6">
    <source>
        <dbReference type="ARBA" id="ARBA00022741"/>
    </source>
</evidence>
<evidence type="ECO:0000256" key="3">
    <source>
        <dbReference type="ARBA" id="ARBA00005842"/>
    </source>
</evidence>
<feature type="site" description="Interaction with substrate tRNA" evidence="10">
    <location>
        <position position="133"/>
    </location>
</feature>
<comment type="subunit">
    <text evidence="10">Monomer.</text>
</comment>
<evidence type="ECO:0000313" key="14">
    <source>
        <dbReference type="EMBL" id="OGY98860.1"/>
    </source>
</evidence>
<evidence type="ECO:0000256" key="10">
    <source>
        <dbReference type="HAMAP-Rule" id="MF_00185"/>
    </source>
</evidence>
<dbReference type="Proteomes" id="UP000176287">
    <property type="component" value="Unassembled WGS sequence"/>
</dbReference>